<reference evidence="2" key="1">
    <citation type="submission" date="2023-07" db="EMBL/GenBank/DDBJ databases">
        <title>Genome content predicts the carbon catabolic preferences of heterotrophic bacteria.</title>
        <authorList>
            <person name="Gralka M."/>
        </authorList>
    </citation>
    <scope>NUCLEOTIDE SEQUENCE</scope>
    <source>
        <strain evidence="2">I3M17_2</strain>
    </source>
</reference>
<feature type="chain" id="PRO_5043756768" evidence="1">
    <location>
        <begin position="22"/>
        <end position="380"/>
    </location>
</feature>
<dbReference type="Proteomes" id="UP001169760">
    <property type="component" value="Unassembled WGS sequence"/>
</dbReference>
<comment type="caution">
    <text evidence="2">The sequence shown here is derived from an EMBL/GenBank/DDBJ whole genome shotgun (WGS) entry which is preliminary data.</text>
</comment>
<proteinExistence type="predicted"/>
<protein>
    <submittedName>
        <fullName evidence="2">DUF3570 domain-containing protein</fullName>
    </submittedName>
</protein>
<evidence type="ECO:0000313" key="3">
    <source>
        <dbReference type="Proteomes" id="UP001169760"/>
    </source>
</evidence>
<name>A0AAW7X2Y5_9GAMM</name>
<dbReference type="Pfam" id="PF12094">
    <property type="entry name" value="DUF3570"/>
    <property type="match status" value="1"/>
</dbReference>
<accession>A0AAW7X2Y5</accession>
<sequence length="380" mass="42465">MNTATQLLLASAMSLPALAHAATAPTDRVIDYKYTSYSEDDIAKDIELLVGDKSRYSIDVHQVRFVAPLNDETSIEINSVTESLSGASPWGTSQGTDNNAALVMSGASIVEERSDFNFTISRFLSNHSWSVNLGSSQENDYSSMYMGTGHEWTFNKKNTAIAMGASFSLDALHPSDAEEYQRVVSENKQTVSGFLGFSQNLTAKTVVQIGASYTSNQGFLSDPYKLNDRRPSSKSSATANIALRQFVETANAAMHIDYRYYADSWQTQSHTVEASWVQNIGDHTQLTPTARYYFQTEASFYEPYEVSTNKMEFISSDYRLSPYGALSFGVKLEQFWRNFSYDISFIYYQSDADFSPQKVLIENPGLVLFTATSLGLRYTW</sequence>
<evidence type="ECO:0000313" key="2">
    <source>
        <dbReference type="EMBL" id="MDO6421764.1"/>
    </source>
</evidence>
<keyword evidence="1" id="KW-0732">Signal</keyword>
<dbReference type="AlphaFoldDB" id="A0AAW7X2Y5"/>
<gene>
    <name evidence="2" type="ORF">Q4521_04715</name>
</gene>
<dbReference type="RefSeq" id="WP_303491403.1">
    <property type="nucleotide sequence ID" value="NZ_JAUOPB010000003.1"/>
</dbReference>
<feature type="signal peptide" evidence="1">
    <location>
        <begin position="1"/>
        <end position="21"/>
    </location>
</feature>
<dbReference type="InterPro" id="IPR021953">
    <property type="entry name" value="DUF3570"/>
</dbReference>
<evidence type="ECO:0000256" key="1">
    <source>
        <dbReference type="SAM" id="SignalP"/>
    </source>
</evidence>
<organism evidence="2 3">
    <name type="scientific">Saccharophagus degradans</name>
    <dbReference type="NCBI Taxonomy" id="86304"/>
    <lineage>
        <taxon>Bacteria</taxon>
        <taxon>Pseudomonadati</taxon>
        <taxon>Pseudomonadota</taxon>
        <taxon>Gammaproteobacteria</taxon>
        <taxon>Cellvibrionales</taxon>
        <taxon>Cellvibrionaceae</taxon>
        <taxon>Saccharophagus</taxon>
    </lineage>
</organism>
<dbReference type="EMBL" id="JAUOPB010000003">
    <property type="protein sequence ID" value="MDO6421764.1"/>
    <property type="molecule type" value="Genomic_DNA"/>
</dbReference>